<dbReference type="Gene3D" id="2.30.29.30">
    <property type="entry name" value="Pleckstrin-homology domain (PH domain)/Phosphotyrosine-binding domain (PTB)"/>
    <property type="match status" value="2"/>
</dbReference>
<feature type="compositionally biased region" description="Polar residues" evidence="1">
    <location>
        <begin position="2596"/>
        <end position="2607"/>
    </location>
</feature>
<dbReference type="InterPro" id="IPR001849">
    <property type="entry name" value="PH_domain"/>
</dbReference>
<feature type="compositionally biased region" description="Basic residues" evidence="1">
    <location>
        <begin position="1179"/>
        <end position="1193"/>
    </location>
</feature>
<feature type="compositionally biased region" description="Basic and acidic residues" evidence="1">
    <location>
        <begin position="1095"/>
        <end position="1104"/>
    </location>
</feature>
<dbReference type="PANTHER" id="PTHR47644:SF1">
    <property type="entry name" value="PDZ DOMAIN-CONTAINING PROTEIN"/>
    <property type="match status" value="1"/>
</dbReference>
<dbReference type="Proteomes" id="UP000092460">
    <property type="component" value="Unassembled WGS sequence"/>
</dbReference>
<feature type="compositionally biased region" description="Low complexity" evidence="1">
    <location>
        <begin position="977"/>
        <end position="998"/>
    </location>
</feature>
<dbReference type="Pfam" id="PF00169">
    <property type="entry name" value="PH"/>
    <property type="match status" value="2"/>
</dbReference>
<dbReference type="PROSITE" id="PS50106">
    <property type="entry name" value="PDZ"/>
    <property type="match status" value="1"/>
</dbReference>
<feature type="compositionally biased region" description="Basic and acidic residues" evidence="1">
    <location>
        <begin position="1068"/>
        <end position="1077"/>
    </location>
</feature>
<feature type="compositionally biased region" description="Low complexity" evidence="1">
    <location>
        <begin position="2444"/>
        <end position="2454"/>
    </location>
</feature>
<evidence type="ECO:0000259" key="3">
    <source>
        <dbReference type="PROSITE" id="PS50106"/>
    </source>
</evidence>
<proteinExistence type="predicted"/>
<sequence length="3209" mass="362312">MSVAMRINNGLHHAVSLGTIDSSMKPSCSTQVDRNYDSEDENTGRRKLRHTSSTELYSRPSQYSKGDIREQYCLTDRQLNTIERSRRDRFFGCLSRRTAPQSLLGGCVGRRVPSDDNLAAYAPFYKYPRYPNQYPHEINETVNKMDLDSSYFRRQPASILSTSKMVDTSSTENRRSWIETSQQQAYYHNNNNSNSNNNNNENLTYFNEESSYHCPSNVGAPGPPTPRTKHVSFARSHTLTSFDDFNVGFRSSGRIKTAQSQERLIGGKKPMGSVGPCYDTLPTYVGQLPVMGPNSTIHMITQAPPLLQHGHSHHGHAHHGHLSHMHPYATSFTTDQHVQTQQPTAALLTPRPLIEDITTLSVMQAPLITCNAQNIPPQSPEIIVVEKKFRNAMKTQATQTDIRKHEFEQSLALSPRTTHRVKVVSQGAQTNGFQNGKPLAKSLSQIPNVSTKVVENSVQPLPHEVIYRTQSEEPPRSPLEINFSYYQPPPPPEYQNQKKEQSFLQKDDSFSYESNSLPRRTCGYRLDTDFHSLPRRDLQNLQDICKHITECAELMGDVSSDYTSDLLPPPQEYCHDDDDSLDTAQTYPKETKDFQRRKFSAMSAESKNDTPFRRDDVRRQSMPIYVKTEKLLDLDYSINGSRKFFRKSFRDDMSDEKEIIIDFKPYSSQKLSNYKTLKQQTQRNKLEAEPTPETLVKDSVEELSVEGSDQSDDQAYDPVYENIQSCNYKIPAVQEAACSDQEEKAGEEKAPTAISAPASPLKEEPIGRASTYPSSDSLANDNTRDHSDGHWNESEVTVLTAEQRSEASFNSNLLLTPSTRRKNLLLQHQQRSSVDTEALDLEEQFTDQSPTISQTSSTIKAKSPDVKDSYLGFQGNVPRIVSPSIEVELSIDTKLPPLASPRLYRKNATASPIQQTEQRRSSEISLSYLNMLADNHRKQSAGNADVSECSTNTNTDDYGTCTDTSRRTAGMRTTFTTTTTTTSSSSTTQVPVSTQSSQMDKTHGESSFESASSLYSLKGEALQEDDLSLEVKSKADLNLNLTPYPADVAKKSPSHSISSTSSGSYNVGERRTSELEKSSPATSQQREALLIQKESISEDERSELRYSSSGYYESPHDDEFQKKKARRCRREDEERKRQRKSSIKLDIEKENLRALTSPIKKSPDSQRSSHLVESISPVKLKRFRPKIRRQLRRSSKDDTLPRQRKMANTLSPSQSQAEKLLDEGLVTSPTKDTEIKPSSNGQRETSPKLINSLTPTYLKSSSDTCQLKAKSIESLNRSVSPGSDSVFYSEADANNAEANSGHCSHCGKEVEEPSVVCGSVESLPYIDNEPDIVKPPSDFADSPVISKTTQRLYKKMDKRFRSEERYQGERGRHYKSRKENIRAKSEERNQELNKKSTANIRLVGSSPCILPEPNGENKQQTIYIGHYDCSRYARLTDSDIWAQLDHQSLGKLILYMKRSFTYCLTDRQLNTIERSRRDRFFGCLSRRTAPQSLLGGCVGRRVPSDDNLAAYAPFYKYPRYPNQYPHEINETVNKMDLDSSYFRRQPASILSTSKMVDTSSTENRRSWIETSQQQSYYHNNNNSNSNNNNNENLTYFNEESSYHCPSNVGAPGPPTPRTKHVSFARSHTLTSFDDFNVGFRSSGRIKTAQSQERLIGGKKPMGSVGPCYDTLPTYVGQLPVMGPNSTIHMITQAPPLLQHGHSHHGHAHHGHLSHMHPYATSFTTDQHVQTQQPTAALLTPRPLIEDITTLSVMQAPLITCNAQNIPPQSPEIIVVEKKFRNAMKTQATQTDIRKHEFEQSLALSPRTTHRVKVVSQGAQTNGFQNGKPLAKSLSQIPNVSTKVVENSVQPLPHEVIYRTQSEEPPRSPLEINFSYYQPPPPPEYQNQKKEQSFLQKDDSFSYESNSLPRRTCGYRLDTDFHSLPRRDLQNLQDICKHITECAELMGDVSSDYTSDLLPPPQEYCHDDDDSLDTAQTYPKETKDFQRRKFSAMSAESKNDTPFRRDDVRRQSMPIYVKTEKLLDLDYSINGSRKFFRKSFRDDMSDEKEIIIDFKPYSSQKLSNYKTLKQQTQRNKLEAEPTPETLVKDSVEELSVEGSDQSDDQAYDPVYENIQSCNYKIPAVQEAACSDQEEKAGEEKAPTAISAPASPLKEEPIGRASTYPSSDSLANDNTRDHSDGHWNESEVTVLTAEQRSEASFNSNLLLTPSTRRKNLLLQHQQRSSVDTEALDLEEQFTDQSPTISQTSSTIKAKSPDVKDSYLGFQGNVPRIVSPSIEVELSIDTKLPPLASPRLYRKNATASPIQQTEQRRSSEISLSYLNMLADNHRKQSAGNADVSECSTNTNTDDYGTCTDTSRRTAGMRTTFTTTTTTTSSSSTTQVPVSTQSSQMDKTHGESSFESASSLYSLKGEALQEDDLSLEVKSKADLNLNLTPYPADVAKKSPSHSISSTSSGSYNVGERRTSELEKSSPATSQQREALLIQKESISEDERSELRYSSSGYYESPHDDEFQKKKARRCRREDEERKRQRKSSIKLDIEKENLRALTSPIKKSPDSQRSSHLVESISPVKLKRFRPKIRRQLRRSSKDDTLPRQRKMANTLSPSQSQAEKLLDVGLVTSPTKDTEIKPSSNGQRETSPKLINSLTPTYLKSSSDTCQLKAKSIESLNRSVSPGSDSVFYSEADANNAEANSGHCSHCGKEVEEPSVVCGSVESLPYIDNEPDIVKPPSDFADSPVISKTTQRLYKKMDKRFRSEERYQGERGRHYKSRKENIRAKSEERNQELNKKSTANIRLVGSSPCILPEPNGENKQQTIYIGHYDCSRYARLTDSDIWAQLDHQSLERQRDRRLSTESERSFYTKYQVILHRLVQRRCTLEMYHRQKNDIFRADKTVVVKSDSGEFGFRIHGSKPVVVAAIEPETPAESSGLEVGDIIISVNGVQVLDKHHTEVVKIAHDGCEKLELEVARTLGVLMNEQQEPPVQIIYSGYLWRQSGQAKGAPDTRKWVQRWFVLRSDNCLYYYKTEEDSQPVGAMIMAKHTVETCPPKIGKPYAFKVDSGEGIPIYVAADNEDLANLWMNVLKKAAGQENSWLDKSARNLYKMPNTITRPDCFGYLMKLGSKWCGWSKRYCVLKDACLYFFQDAGSKSALGMVCLHGYKVASMPTGTSGKKNSFEIIPPESKLRHYYFYTESEMEKKRWISALEYSIDRWIKSG</sequence>
<feature type="compositionally biased region" description="Polar residues" evidence="1">
    <location>
        <begin position="771"/>
        <end position="781"/>
    </location>
</feature>
<reference evidence="4" key="2">
    <citation type="submission" date="2020-05" db="UniProtKB">
        <authorList>
            <consortium name="EnsemblMetazoa"/>
        </authorList>
    </citation>
    <scope>IDENTIFICATION</scope>
    <source>
        <strain evidence="4">IAEA</strain>
    </source>
</reference>
<protein>
    <submittedName>
        <fullName evidence="4">Uncharacterized protein</fullName>
    </submittedName>
</protein>
<feature type="compositionally biased region" description="Low complexity" evidence="1">
    <location>
        <begin position="1054"/>
        <end position="1064"/>
    </location>
</feature>
<feature type="compositionally biased region" description="Polar residues" evidence="1">
    <location>
        <begin position="2161"/>
        <end position="2171"/>
    </location>
</feature>
<feature type="compositionally biased region" description="Polar residues" evidence="1">
    <location>
        <begin position="22"/>
        <end position="33"/>
    </location>
</feature>
<feature type="compositionally biased region" description="Basic and acidic residues" evidence="1">
    <location>
        <begin position="1143"/>
        <end position="1152"/>
    </location>
</feature>
<feature type="compositionally biased region" description="Basic and acidic residues" evidence="1">
    <location>
        <begin position="2533"/>
        <end position="2542"/>
    </location>
</feature>
<dbReference type="SUPFAM" id="SSF50156">
    <property type="entry name" value="PDZ domain-like"/>
    <property type="match status" value="1"/>
</dbReference>
<dbReference type="VEuPathDB" id="VectorBase:GPPI025458"/>
<feature type="compositionally biased region" description="Polar residues" evidence="1">
    <location>
        <begin position="2626"/>
        <end position="2638"/>
    </location>
</feature>
<feature type="domain" description="PH" evidence="2">
    <location>
        <begin position="2979"/>
        <end position="3203"/>
    </location>
</feature>
<feature type="region of interest" description="Disordered" evidence="1">
    <location>
        <begin position="22"/>
        <end position="61"/>
    </location>
</feature>
<accession>A0A1B0BC76</accession>
<feature type="compositionally biased region" description="Low complexity" evidence="1">
    <location>
        <begin position="2367"/>
        <end position="2388"/>
    </location>
</feature>
<dbReference type="SMART" id="SM00228">
    <property type="entry name" value="PDZ"/>
    <property type="match status" value="1"/>
</dbReference>
<feature type="domain" description="PDZ" evidence="3">
    <location>
        <begin position="2888"/>
        <end position="2966"/>
    </location>
</feature>
<dbReference type="InterPro" id="IPR001478">
    <property type="entry name" value="PDZ"/>
</dbReference>
<evidence type="ECO:0000256" key="1">
    <source>
        <dbReference type="SAM" id="MobiDB-lite"/>
    </source>
</evidence>
<dbReference type="SMART" id="SM00233">
    <property type="entry name" value="PH"/>
    <property type="match status" value="2"/>
</dbReference>
<feature type="region of interest" description="Disordered" evidence="1">
    <location>
        <begin position="1600"/>
        <end position="1620"/>
    </location>
</feature>
<dbReference type="EnsemblMetazoa" id="GPPI025458-RA">
    <property type="protein sequence ID" value="GPPI025458-PA"/>
    <property type="gene ID" value="GPPI025458"/>
</dbReference>
<dbReference type="STRING" id="67801.A0A1B0BC76"/>
<feature type="region of interest" description="Disordered" evidence="1">
    <location>
        <begin position="2367"/>
        <end position="2397"/>
    </location>
</feature>
<keyword evidence="5" id="KW-1185">Reference proteome</keyword>
<dbReference type="PANTHER" id="PTHR47644">
    <property type="entry name" value="AGAP008221-PA"/>
    <property type="match status" value="1"/>
</dbReference>
<feature type="region of interest" description="Disordered" evidence="1">
    <location>
        <begin position="1364"/>
        <end position="1390"/>
    </location>
</feature>
<dbReference type="InterPro" id="IPR011993">
    <property type="entry name" value="PH-like_dom_sf"/>
</dbReference>
<feature type="region of interest" description="Disordered" evidence="1">
    <location>
        <begin position="468"/>
        <end position="501"/>
    </location>
</feature>
<feature type="compositionally biased region" description="Basic and acidic residues" evidence="1">
    <location>
        <begin position="2131"/>
        <end position="2140"/>
    </location>
</feature>
<evidence type="ECO:0000313" key="5">
    <source>
        <dbReference type="Proteomes" id="UP000092460"/>
    </source>
</evidence>
<feature type="compositionally biased region" description="Polar residues" evidence="1">
    <location>
        <begin position="1236"/>
        <end position="1250"/>
    </location>
</feature>
<dbReference type="Gene3D" id="2.30.42.10">
    <property type="match status" value="1"/>
</dbReference>
<dbReference type="EMBL" id="JXJN01011878">
    <property type="status" value="NOT_ANNOTATED_CDS"/>
    <property type="molecule type" value="Genomic_DNA"/>
</dbReference>
<feature type="region of interest" description="Disordered" evidence="1">
    <location>
        <begin position="1858"/>
        <end position="1891"/>
    </location>
</feature>
<dbReference type="Pfam" id="PF00595">
    <property type="entry name" value="PDZ"/>
    <property type="match status" value="1"/>
</dbReference>
<evidence type="ECO:0000313" key="4">
    <source>
        <dbReference type="EnsemblMetazoa" id="GPPI025458-PA"/>
    </source>
</evidence>
<dbReference type="PROSITE" id="PS50003">
    <property type="entry name" value="PH_DOMAIN"/>
    <property type="match status" value="1"/>
</dbReference>
<feature type="region of interest" description="Disordered" evidence="1">
    <location>
        <begin position="2752"/>
        <end position="2782"/>
    </location>
</feature>
<evidence type="ECO:0000259" key="2">
    <source>
        <dbReference type="PROSITE" id="PS50003"/>
    </source>
</evidence>
<feature type="region of interest" description="Disordered" evidence="1">
    <location>
        <begin position="1044"/>
        <end position="1250"/>
    </location>
</feature>
<feature type="compositionally biased region" description="Basic and acidic residues" evidence="1">
    <location>
        <begin position="741"/>
        <end position="750"/>
    </location>
</feature>
<organism evidence="4 5">
    <name type="scientific">Glossina palpalis gambiensis</name>
    <dbReference type="NCBI Taxonomy" id="67801"/>
    <lineage>
        <taxon>Eukaryota</taxon>
        <taxon>Metazoa</taxon>
        <taxon>Ecdysozoa</taxon>
        <taxon>Arthropoda</taxon>
        <taxon>Hexapoda</taxon>
        <taxon>Insecta</taxon>
        <taxon>Pterygota</taxon>
        <taxon>Neoptera</taxon>
        <taxon>Endopterygota</taxon>
        <taxon>Diptera</taxon>
        <taxon>Brachycera</taxon>
        <taxon>Muscomorpha</taxon>
        <taxon>Hippoboscoidea</taxon>
        <taxon>Glossinidae</taxon>
        <taxon>Glossina</taxon>
    </lineage>
</organism>
<feature type="region of interest" description="Disordered" evidence="1">
    <location>
        <begin position="977"/>
        <end position="1007"/>
    </location>
</feature>
<feature type="region of interest" description="Disordered" evidence="1">
    <location>
        <begin position="2129"/>
        <end position="2180"/>
    </location>
</feature>
<feature type="compositionally biased region" description="Basic residues" evidence="1">
    <location>
        <begin position="2569"/>
        <end position="2583"/>
    </location>
</feature>
<feature type="region of interest" description="Disordered" evidence="1">
    <location>
        <begin position="2434"/>
        <end position="2638"/>
    </location>
</feature>
<dbReference type="InterPro" id="IPR036034">
    <property type="entry name" value="PDZ_sf"/>
</dbReference>
<feature type="compositionally biased region" description="Basic and acidic residues" evidence="1">
    <location>
        <begin position="2485"/>
        <end position="2494"/>
    </location>
</feature>
<feature type="compositionally biased region" description="Polar residues" evidence="1">
    <location>
        <begin position="1206"/>
        <end position="1217"/>
    </location>
</feature>
<feature type="compositionally biased region" description="Polar residues" evidence="1">
    <location>
        <begin position="51"/>
        <end position="61"/>
    </location>
</feature>
<feature type="compositionally biased region" description="Basic and acidic residues" evidence="1">
    <location>
        <begin position="2458"/>
        <end position="2467"/>
    </location>
</feature>
<feature type="region of interest" description="Disordered" evidence="1">
    <location>
        <begin position="739"/>
        <end position="790"/>
    </location>
</feature>
<name>A0A1B0BC76_9MUSC</name>
<feature type="region of interest" description="Disordered" evidence="1">
    <location>
        <begin position="210"/>
        <end position="229"/>
    </location>
</feature>
<dbReference type="SUPFAM" id="SSF50729">
    <property type="entry name" value="PH domain-like"/>
    <property type="match status" value="2"/>
</dbReference>
<reference evidence="5" key="1">
    <citation type="submission" date="2015-01" db="EMBL/GenBank/DDBJ databases">
        <authorList>
            <person name="Aksoy S."/>
            <person name="Warren W."/>
            <person name="Wilson R.K."/>
        </authorList>
    </citation>
    <scope>NUCLEOTIDE SEQUENCE [LARGE SCALE GENOMIC DNA]</scope>
    <source>
        <strain evidence="5">IAEA</strain>
    </source>
</reference>